<dbReference type="InterPro" id="IPR027417">
    <property type="entry name" value="P-loop_NTPase"/>
</dbReference>
<dbReference type="GO" id="GO:0005663">
    <property type="term" value="C:DNA replication factor C complex"/>
    <property type="evidence" value="ECO:0007669"/>
    <property type="project" value="TreeGrafter"/>
</dbReference>
<dbReference type="PANTHER" id="PTHR11669:SF20">
    <property type="entry name" value="REPLICATION FACTOR C SUBUNIT 4"/>
    <property type="match status" value="1"/>
</dbReference>
<dbReference type="PANTHER" id="PTHR11669">
    <property type="entry name" value="REPLICATION FACTOR C / DNA POLYMERASE III GAMMA-TAU SUBUNIT"/>
    <property type="match status" value="1"/>
</dbReference>
<dbReference type="InterPro" id="IPR050238">
    <property type="entry name" value="DNA_Rep/Repair_Clamp_Loader"/>
</dbReference>
<evidence type="ECO:0000313" key="5">
    <source>
        <dbReference type="EMBL" id="QHU26465.1"/>
    </source>
</evidence>
<keyword evidence="2" id="KW-0547">Nucleotide-binding</keyword>
<evidence type="ECO:0000256" key="3">
    <source>
        <dbReference type="ARBA" id="ARBA00022840"/>
    </source>
</evidence>
<dbReference type="Gene3D" id="3.40.50.300">
    <property type="entry name" value="P-loop containing nucleotide triphosphate hydrolases"/>
    <property type="match status" value="1"/>
</dbReference>
<dbReference type="GO" id="GO:0005524">
    <property type="term" value="F:ATP binding"/>
    <property type="evidence" value="ECO:0007669"/>
    <property type="project" value="UniProtKB-KW"/>
</dbReference>
<dbReference type="EMBL" id="MN740441">
    <property type="protein sequence ID" value="QHU26465.1"/>
    <property type="molecule type" value="Genomic_DNA"/>
</dbReference>
<sequence length="191" mass="21765">MPQPAWLVYGPPGCGKTTWILSHVKQCKTKLYHWNARTDRTLREGRETLHRQVRSQEPLFVWIEGADDLTPESQAFLRRILETVSPSVQCILECRDPNRITPAIQSRCEWKQPVGLESFRRAARHTPNKVSKECSVSESFSKGENPIEIIQTFLAKEETWEEALLALRAIGAGSSPWARLLHLKACGYNVV</sequence>
<dbReference type="GO" id="GO:0003689">
    <property type="term" value="F:DNA clamp loader activity"/>
    <property type="evidence" value="ECO:0007669"/>
    <property type="project" value="TreeGrafter"/>
</dbReference>
<evidence type="ECO:0000256" key="1">
    <source>
        <dbReference type="ARBA" id="ARBA00022705"/>
    </source>
</evidence>
<keyword evidence="1" id="KW-0235">DNA replication</keyword>
<name>A0A6C0L8L8_9ZZZZ</name>
<feature type="domain" description="ATPase AAA-type core" evidence="4">
    <location>
        <begin position="7"/>
        <end position="114"/>
    </location>
</feature>
<accession>A0A6C0L8L8</accession>
<dbReference type="InterPro" id="IPR003959">
    <property type="entry name" value="ATPase_AAA_core"/>
</dbReference>
<evidence type="ECO:0000256" key="2">
    <source>
        <dbReference type="ARBA" id="ARBA00022741"/>
    </source>
</evidence>
<dbReference type="GO" id="GO:0006261">
    <property type="term" value="P:DNA-templated DNA replication"/>
    <property type="evidence" value="ECO:0007669"/>
    <property type="project" value="TreeGrafter"/>
</dbReference>
<dbReference type="AlphaFoldDB" id="A0A6C0L8L8"/>
<evidence type="ECO:0000259" key="4">
    <source>
        <dbReference type="Pfam" id="PF00004"/>
    </source>
</evidence>
<proteinExistence type="predicted"/>
<organism evidence="5">
    <name type="scientific">viral metagenome</name>
    <dbReference type="NCBI Taxonomy" id="1070528"/>
    <lineage>
        <taxon>unclassified sequences</taxon>
        <taxon>metagenomes</taxon>
        <taxon>organismal metagenomes</taxon>
    </lineage>
</organism>
<dbReference type="SUPFAM" id="SSF52540">
    <property type="entry name" value="P-loop containing nucleoside triphosphate hydrolases"/>
    <property type="match status" value="1"/>
</dbReference>
<reference evidence="5" key="1">
    <citation type="journal article" date="2020" name="Nature">
        <title>Giant virus diversity and host interactions through global metagenomics.</title>
        <authorList>
            <person name="Schulz F."/>
            <person name="Roux S."/>
            <person name="Paez-Espino D."/>
            <person name="Jungbluth S."/>
            <person name="Walsh D.A."/>
            <person name="Denef V.J."/>
            <person name="McMahon K.D."/>
            <person name="Konstantinidis K.T."/>
            <person name="Eloe-Fadrosh E.A."/>
            <person name="Kyrpides N.C."/>
            <person name="Woyke T."/>
        </authorList>
    </citation>
    <scope>NUCLEOTIDE SEQUENCE</scope>
    <source>
        <strain evidence="5">GVMAG-M-3300027759-16</strain>
    </source>
</reference>
<protein>
    <recommendedName>
        <fullName evidence="4">ATPase AAA-type core domain-containing protein</fullName>
    </recommendedName>
</protein>
<dbReference type="GO" id="GO:0006281">
    <property type="term" value="P:DNA repair"/>
    <property type="evidence" value="ECO:0007669"/>
    <property type="project" value="TreeGrafter"/>
</dbReference>
<keyword evidence="3" id="KW-0067">ATP-binding</keyword>
<dbReference type="GO" id="GO:0016887">
    <property type="term" value="F:ATP hydrolysis activity"/>
    <property type="evidence" value="ECO:0007669"/>
    <property type="project" value="InterPro"/>
</dbReference>
<dbReference type="Pfam" id="PF00004">
    <property type="entry name" value="AAA"/>
    <property type="match status" value="1"/>
</dbReference>